<protein>
    <recommendedName>
        <fullName evidence="4">VCBS repeat-containing protein</fullName>
    </recommendedName>
</protein>
<comment type="caution">
    <text evidence="2">The sequence shown here is derived from an EMBL/GenBank/DDBJ whole genome shotgun (WGS) entry which is preliminary data.</text>
</comment>
<evidence type="ECO:0000256" key="1">
    <source>
        <dbReference type="SAM" id="SignalP"/>
    </source>
</evidence>
<evidence type="ECO:0000313" key="3">
    <source>
        <dbReference type="Proteomes" id="UP000570361"/>
    </source>
</evidence>
<accession>A0A7W5FP29</accession>
<dbReference type="SUPFAM" id="SSF69318">
    <property type="entry name" value="Integrin alpha N-terminal domain"/>
    <property type="match status" value="1"/>
</dbReference>
<keyword evidence="3" id="KW-1185">Reference proteome</keyword>
<feature type="chain" id="PRO_5038536422" description="VCBS repeat-containing protein" evidence="1">
    <location>
        <begin position="25"/>
        <end position="489"/>
    </location>
</feature>
<evidence type="ECO:0008006" key="4">
    <source>
        <dbReference type="Google" id="ProtNLM"/>
    </source>
</evidence>
<dbReference type="AlphaFoldDB" id="A0A7W5FP29"/>
<feature type="signal peptide" evidence="1">
    <location>
        <begin position="1"/>
        <end position="24"/>
    </location>
</feature>
<dbReference type="Proteomes" id="UP000570361">
    <property type="component" value="Unassembled WGS sequence"/>
</dbReference>
<dbReference type="InterPro" id="IPR028994">
    <property type="entry name" value="Integrin_alpha_N"/>
</dbReference>
<proteinExistence type="predicted"/>
<sequence length="489" mass="54585">MKGRLWRTYTLRLAAAWAGLLVLAGCQYTATPADLLLAPQATAENAAIAAAVQDALPPRAKLTVTDQGKTTSAIRKEDVDGDGRKEVIVTYVNEREEEKVMVLTSGSGSGEQSASGWHHWFTFTESSGYGVDWIEVSDLDDNGQPELFIAWNSYGDPYHQVNVYTVQGGEELRQYPPAPLAELPYEMARLGDVDGDGQEELVLITHDRDNLRAALHLYRLSGKEMLDELSTPIDGSVSGYYNLAIGQIAKGRYGLVMDAGIGAHSSMTHMFAWEDGQLKRVYPPLSEGDEEHVNDSSTFGGDGNHDGVLDIELLTPAPGQAEDVPYSEMLWIEKRKQWDGEGNFITVQERYVDYEQGYAIRFKSEWYNKVTVSHSNSSADAENPIDEAAALLEAVPEGIVFEQYSEETGQRAPLFAIYMVPLDNWGAFEQNWKDNGVRYNQVLKAAGMIYAVEWKDAPADWSERDQERFVSLQPDVEELKREFELLPEY</sequence>
<keyword evidence="1" id="KW-0732">Signal</keyword>
<reference evidence="2 3" key="1">
    <citation type="submission" date="2020-08" db="EMBL/GenBank/DDBJ databases">
        <title>Genomic Encyclopedia of Type Strains, Phase III (KMG-III): the genomes of soil and plant-associated and newly described type strains.</title>
        <authorList>
            <person name="Whitman W."/>
        </authorList>
    </citation>
    <scope>NUCLEOTIDE SEQUENCE [LARGE SCALE GENOMIC DNA]</scope>
    <source>
        <strain evidence="2 3">CECT 5862</strain>
    </source>
</reference>
<name>A0A7W5FP29_9BACL</name>
<gene>
    <name evidence="2" type="ORF">FHS18_004009</name>
</gene>
<dbReference type="PROSITE" id="PS51257">
    <property type="entry name" value="PROKAR_LIPOPROTEIN"/>
    <property type="match status" value="1"/>
</dbReference>
<dbReference type="Gene3D" id="2.130.10.130">
    <property type="entry name" value="Integrin alpha, N-terminal"/>
    <property type="match status" value="1"/>
</dbReference>
<dbReference type="EMBL" id="JACHXK010000009">
    <property type="protein sequence ID" value="MBB3111941.1"/>
    <property type="molecule type" value="Genomic_DNA"/>
</dbReference>
<organism evidence="2 3">
    <name type="scientific">Paenibacillus phyllosphaerae</name>
    <dbReference type="NCBI Taxonomy" id="274593"/>
    <lineage>
        <taxon>Bacteria</taxon>
        <taxon>Bacillati</taxon>
        <taxon>Bacillota</taxon>
        <taxon>Bacilli</taxon>
        <taxon>Bacillales</taxon>
        <taxon>Paenibacillaceae</taxon>
        <taxon>Paenibacillus</taxon>
    </lineage>
</organism>
<evidence type="ECO:0000313" key="2">
    <source>
        <dbReference type="EMBL" id="MBB3111941.1"/>
    </source>
</evidence>
<dbReference type="RefSeq" id="WP_183601787.1">
    <property type="nucleotide sequence ID" value="NZ_JACHXK010000009.1"/>
</dbReference>